<evidence type="ECO:0000256" key="1">
    <source>
        <dbReference type="ARBA" id="ARBA00005446"/>
    </source>
</evidence>
<gene>
    <name evidence="11" type="ORF">RND81_09G228800</name>
</gene>
<dbReference type="Proteomes" id="UP001443914">
    <property type="component" value="Unassembled WGS sequence"/>
</dbReference>
<feature type="region of interest" description="Disordered" evidence="8">
    <location>
        <begin position="371"/>
        <end position="410"/>
    </location>
</feature>
<dbReference type="NCBIfam" id="TIGR00614">
    <property type="entry name" value="recQ_fam"/>
    <property type="match status" value="1"/>
</dbReference>
<evidence type="ECO:0000256" key="7">
    <source>
        <dbReference type="RuleBase" id="RU364117"/>
    </source>
</evidence>
<dbReference type="GO" id="GO:0016787">
    <property type="term" value="F:hydrolase activity"/>
    <property type="evidence" value="ECO:0007669"/>
    <property type="project" value="UniProtKB-KW"/>
</dbReference>
<sequence length="841" mass="95080">MGRDIASTSRFKSSRKRSFSSCTSGKMRQSSILELFQPAGNSKKRRVSNDAESDITTSRVESESRIDGPSVEGEHCAHDAFEPRRASESPEVYNNLHCIDVTDDVDIESNWDQKADSLLQKHFGYSRLKSFQKEVLSAWLSHQDCLVLAATGSGKSLCFQMPALLTGKVVVVISPLISLMHDQCLKLAKHGIAACFLGSGQPDSSVEKKAMDGMYSIVYVCPETVLRLIKPLQRLAENRGIALFAIDEVHCVSKWGHDFRTDYRRLSVLRKNFTANSLKFLKYDIPIMALTATATVSIRDDILKALHMSTSTKVVLTTFFRPNLQFSIKHSRTSSLKSYVKDFQELVQVYSSKRSATEQRHHVGIVPTHMEDASDYTSSTTTESCDSAGFEDDEEDDDVNSHKGNGLAASEEKQLSVEFLEDDYDDIQTANDFDVSCGEFCAQSLLNDYKHKMSTELPSFCPKDIERRQVGHGTLEQGPTIIYVPTRKQTISVAKYLCAKGVKAAAYNAGLPKSHLRRVHKEFHEDALDVVVATIAFGMGIDKLNVRRIIHYGWPQSLEAYYQEAGRAGRDGKLADCILYANLSRSPTLLPNKRSDEQKKQAYKMLSDCFRYGMNTSICRAKILVEYFGEYFREERCMSCDVCRKGPPELQNVKEEADIFLEVIAAHYKQQNFAENSYDDYFGCDSRQCNSSQKPNLRTYVTKIREQSQKFLATDQLWWRGLARILQNKGFIREGSDMNGVQIKFPEITEQGLQFLESKLESGLHVYPEADMLLSTDPAEKPFSSFSSGAGWADPEIRRERLGKRKGGRKPRKPRKQRSRRKPDLKTVRGRLTAKLSKQKR</sequence>
<evidence type="ECO:0000259" key="9">
    <source>
        <dbReference type="PROSITE" id="PS51192"/>
    </source>
</evidence>
<dbReference type="GO" id="GO:0005694">
    <property type="term" value="C:chromosome"/>
    <property type="evidence" value="ECO:0007669"/>
    <property type="project" value="TreeGrafter"/>
</dbReference>
<dbReference type="Gene3D" id="3.40.50.300">
    <property type="entry name" value="P-loop containing nucleotide triphosphate hydrolases"/>
    <property type="match status" value="2"/>
</dbReference>
<evidence type="ECO:0000259" key="10">
    <source>
        <dbReference type="PROSITE" id="PS51194"/>
    </source>
</evidence>
<accession>A0AAW1IR65</accession>
<evidence type="ECO:0000256" key="8">
    <source>
        <dbReference type="SAM" id="MobiDB-lite"/>
    </source>
</evidence>
<dbReference type="GO" id="GO:0005524">
    <property type="term" value="F:ATP binding"/>
    <property type="evidence" value="ECO:0007669"/>
    <property type="project" value="UniProtKB-KW"/>
</dbReference>
<dbReference type="InterPro" id="IPR001650">
    <property type="entry name" value="Helicase_C-like"/>
</dbReference>
<dbReference type="PANTHER" id="PTHR13710">
    <property type="entry name" value="DNA HELICASE RECQ FAMILY MEMBER"/>
    <property type="match status" value="1"/>
</dbReference>
<dbReference type="PROSITE" id="PS51194">
    <property type="entry name" value="HELICASE_CTER"/>
    <property type="match status" value="1"/>
</dbReference>
<dbReference type="FunFam" id="1.10.10.10:FF:000782">
    <property type="entry name" value="ATP-dependent DNA helicase"/>
    <property type="match status" value="1"/>
</dbReference>
<comment type="catalytic activity">
    <reaction evidence="6 7">
        <text>Couples ATP hydrolysis with the unwinding of duplex DNA by translocating in the 3'-5' direction.</text>
        <dbReference type="EC" id="5.6.2.4"/>
    </reaction>
</comment>
<dbReference type="InterPro" id="IPR011545">
    <property type="entry name" value="DEAD/DEAH_box_helicase_dom"/>
</dbReference>
<comment type="similarity">
    <text evidence="1 7">Belongs to the helicase family. RecQ subfamily.</text>
</comment>
<evidence type="ECO:0000313" key="11">
    <source>
        <dbReference type="EMBL" id="KAK9691918.1"/>
    </source>
</evidence>
<feature type="region of interest" description="Disordered" evidence="8">
    <location>
        <begin position="1"/>
        <end position="74"/>
    </location>
</feature>
<dbReference type="FunFam" id="3.40.50.300:FF:001456">
    <property type="entry name" value="ATP-dependent DNA helicase"/>
    <property type="match status" value="1"/>
</dbReference>
<comment type="caution">
    <text evidence="11">The sequence shown here is derived from an EMBL/GenBank/DDBJ whole genome shotgun (WGS) entry which is preliminary data.</text>
</comment>
<dbReference type="EMBL" id="JBDFQZ010000009">
    <property type="protein sequence ID" value="KAK9691920.1"/>
    <property type="molecule type" value="Genomic_DNA"/>
</dbReference>
<organism evidence="11 12">
    <name type="scientific">Saponaria officinalis</name>
    <name type="common">Common soapwort</name>
    <name type="synonym">Lychnis saponaria</name>
    <dbReference type="NCBI Taxonomy" id="3572"/>
    <lineage>
        <taxon>Eukaryota</taxon>
        <taxon>Viridiplantae</taxon>
        <taxon>Streptophyta</taxon>
        <taxon>Embryophyta</taxon>
        <taxon>Tracheophyta</taxon>
        <taxon>Spermatophyta</taxon>
        <taxon>Magnoliopsida</taxon>
        <taxon>eudicotyledons</taxon>
        <taxon>Gunneridae</taxon>
        <taxon>Pentapetalae</taxon>
        <taxon>Caryophyllales</taxon>
        <taxon>Caryophyllaceae</taxon>
        <taxon>Caryophylleae</taxon>
        <taxon>Saponaria</taxon>
    </lineage>
</organism>
<proteinExistence type="inferred from homology"/>
<dbReference type="FunFam" id="3.40.50.300:FF:001391">
    <property type="entry name" value="ATP-dependent DNA helicase"/>
    <property type="match status" value="1"/>
</dbReference>
<keyword evidence="12" id="KW-1185">Reference proteome</keyword>
<dbReference type="EMBL" id="JBDFQZ010000009">
    <property type="protein sequence ID" value="KAK9691919.1"/>
    <property type="molecule type" value="Genomic_DNA"/>
</dbReference>
<keyword evidence="7" id="KW-0539">Nucleus</keyword>
<feature type="domain" description="Helicase ATP-binding" evidence="9">
    <location>
        <begin position="136"/>
        <end position="312"/>
    </location>
</feature>
<feature type="compositionally biased region" description="Polar residues" evidence="8">
    <location>
        <begin position="375"/>
        <end position="385"/>
    </location>
</feature>
<evidence type="ECO:0000256" key="6">
    <source>
        <dbReference type="ARBA" id="ARBA00034617"/>
    </source>
</evidence>
<dbReference type="GO" id="GO:0043138">
    <property type="term" value="F:3'-5' DNA helicase activity"/>
    <property type="evidence" value="ECO:0007669"/>
    <property type="project" value="UniProtKB-EC"/>
</dbReference>
<feature type="compositionally biased region" description="Basic and acidic residues" evidence="8">
    <location>
        <begin position="60"/>
        <end position="74"/>
    </location>
</feature>
<keyword evidence="5 7" id="KW-0067">ATP-binding</keyword>
<evidence type="ECO:0000256" key="3">
    <source>
        <dbReference type="ARBA" id="ARBA00022801"/>
    </source>
</evidence>
<dbReference type="SMART" id="SM00487">
    <property type="entry name" value="DEXDc"/>
    <property type="match status" value="1"/>
</dbReference>
<dbReference type="Gene3D" id="1.10.10.10">
    <property type="entry name" value="Winged helix-like DNA-binding domain superfamily/Winged helix DNA-binding domain"/>
    <property type="match status" value="1"/>
</dbReference>
<comment type="subcellular location">
    <subcellularLocation>
        <location evidence="7">Nucleus</location>
    </subcellularLocation>
</comment>
<keyword evidence="2 7" id="KW-0547">Nucleotide-binding</keyword>
<name>A0AAW1IR65_SAPOF</name>
<dbReference type="PROSITE" id="PS51192">
    <property type="entry name" value="HELICASE_ATP_BIND_1"/>
    <property type="match status" value="1"/>
</dbReference>
<keyword evidence="3 7" id="KW-0378">Hydrolase</keyword>
<dbReference type="SMART" id="SM00490">
    <property type="entry name" value="HELICc"/>
    <property type="match status" value="1"/>
</dbReference>
<feature type="region of interest" description="Disordered" evidence="8">
    <location>
        <begin position="784"/>
        <end position="841"/>
    </location>
</feature>
<evidence type="ECO:0000256" key="5">
    <source>
        <dbReference type="ARBA" id="ARBA00022840"/>
    </source>
</evidence>
<dbReference type="InterPro" id="IPR014001">
    <property type="entry name" value="Helicase_ATP-bd"/>
</dbReference>
<dbReference type="EMBL" id="JBDFQZ010000009">
    <property type="protein sequence ID" value="KAK9691918.1"/>
    <property type="molecule type" value="Genomic_DNA"/>
</dbReference>
<dbReference type="Pfam" id="PF16124">
    <property type="entry name" value="RecQ_Zn_bind"/>
    <property type="match status" value="1"/>
</dbReference>
<keyword evidence="4 7" id="KW-0347">Helicase</keyword>
<evidence type="ECO:0000256" key="2">
    <source>
        <dbReference type="ARBA" id="ARBA00022741"/>
    </source>
</evidence>
<dbReference type="GO" id="GO:0000724">
    <property type="term" value="P:double-strand break repair via homologous recombination"/>
    <property type="evidence" value="ECO:0007669"/>
    <property type="project" value="TreeGrafter"/>
</dbReference>
<dbReference type="InterPro" id="IPR004589">
    <property type="entry name" value="DNA_helicase_ATP-dep_RecQ"/>
</dbReference>
<dbReference type="GO" id="GO:0003676">
    <property type="term" value="F:nucleic acid binding"/>
    <property type="evidence" value="ECO:0007669"/>
    <property type="project" value="InterPro"/>
</dbReference>
<dbReference type="AlphaFoldDB" id="A0AAW1IR65"/>
<dbReference type="GO" id="GO:0005737">
    <property type="term" value="C:cytoplasm"/>
    <property type="evidence" value="ECO:0007669"/>
    <property type="project" value="TreeGrafter"/>
</dbReference>
<dbReference type="Pfam" id="PF00271">
    <property type="entry name" value="Helicase_C"/>
    <property type="match status" value="1"/>
</dbReference>
<dbReference type="GO" id="GO:0005634">
    <property type="term" value="C:nucleus"/>
    <property type="evidence" value="ECO:0007669"/>
    <property type="project" value="UniProtKB-SubCell"/>
</dbReference>
<dbReference type="InterPro" id="IPR036388">
    <property type="entry name" value="WH-like_DNA-bd_sf"/>
</dbReference>
<dbReference type="InterPro" id="IPR027417">
    <property type="entry name" value="P-loop_NTPase"/>
</dbReference>
<dbReference type="InterPro" id="IPR032284">
    <property type="entry name" value="RecQ_Zn-bd"/>
</dbReference>
<comment type="catalytic activity">
    <reaction evidence="7">
        <text>ATP + H2O = ADP + phosphate + H(+)</text>
        <dbReference type="Rhea" id="RHEA:13065"/>
        <dbReference type="ChEBI" id="CHEBI:15377"/>
        <dbReference type="ChEBI" id="CHEBI:15378"/>
        <dbReference type="ChEBI" id="CHEBI:30616"/>
        <dbReference type="ChEBI" id="CHEBI:43474"/>
        <dbReference type="ChEBI" id="CHEBI:456216"/>
    </reaction>
</comment>
<evidence type="ECO:0000313" key="12">
    <source>
        <dbReference type="Proteomes" id="UP001443914"/>
    </source>
</evidence>
<dbReference type="GO" id="GO:0009378">
    <property type="term" value="F:four-way junction helicase activity"/>
    <property type="evidence" value="ECO:0007669"/>
    <property type="project" value="TreeGrafter"/>
</dbReference>
<reference evidence="11 12" key="1">
    <citation type="submission" date="2024-03" db="EMBL/GenBank/DDBJ databases">
        <title>WGS assembly of Saponaria officinalis var. Norfolk2.</title>
        <authorList>
            <person name="Jenkins J."/>
            <person name="Shu S."/>
            <person name="Grimwood J."/>
            <person name="Barry K."/>
            <person name="Goodstein D."/>
            <person name="Schmutz J."/>
            <person name="Leebens-Mack J."/>
            <person name="Osbourn A."/>
        </authorList>
    </citation>
    <scope>NUCLEOTIDE SEQUENCE [LARGE SCALE GENOMIC DNA]</scope>
    <source>
        <strain evidence="12">cv. Norfolk2</strain>
        <strain evidence="11">JIC</strain>
        <tissue evidence="11">Leaf</tissue>
    </source>
</reference>
<feature type="compositionally biased region" description="Acidic residues" evidence="8">
    <location>
        <begin position="389"/>
        <end position="398"/>
    </location>
</feature>
<feature type="compositionally biased region" description="Basic residues" evidence="8">
    <location>
        <begin position="801"/>
        <end position="821"/>
    </location>
</feature>
<dbReference type="Pfam" id="PF00270">
    <property type="entry name" value="DEAD"/>
    <property type="match status" value="1"/>
</dbReference>
<dbReference type="EC" id="5.6.2.4" evidence="7"/>
<dbReference type="SUPFAM" id="SSF52540">
    <property type="entry name" value="P-loop containing nucleoside triphosphate hydrolases"/>
    <property type="match status" value="1"/>
</dbReference>
<protein>
    <recommendedName>
        <fullName evidence="7">ATP-dependent DNA helicase</fullName>
        <ecNumber evidence="7">5.6.2.4</ecNumber>
    </recommendedName>
</protein>
<dbReference type="CDD" id="cd17920">
    <property type="entry name" value="DEXHc_RecQ"/>
    <property type="match status" value="1"/>
</dbReference>
<evidence type="ECO:0000256" key="4">
    <source>
        <dbReference type="ARBA" id="ARBA00022806"/>
    </source>
</evidence>
<dbReference type="PANTHER" id="PTHR13710:SF69">
    <property type="entry name" value="ATP-DEPENDENT DNA HELICASE Q-LIKE SIM"/>
    <property type="match status" value="1"/>
</dbReference>
<feature type="domain" description="Helicase C-terminal" evidence="10">
    <location>
        <begin position="466"/>
        <end position="629"/>
    </location>
</feature>